<proteinExistence type="predicted"/>
<dbReference type="AlphaFoldDB" id="A0A7C8MH31"/>
<evidence type="ECO:0000256" key="1">
    <source>
        <dbReference type="SAM" id="MobiDB-lite"/>
    </source>
</evidence>
<dbReference type="Gene3D" id="3.30.160.60">
    <property type="entry name" value="Classic Zinc Finger"/>
    <property type="match status" value="1"/>
</dbReference>
<accession>A0A7C8MH31</accession>
<feature type="compositionally biased region" description="Basic and acidic residues" evidence="1">
    <location>
        <begin position="130"/>
        <end position="139"/>
    </location>
</feature>
<dbReference type="Proteomes" id="UP000481861">
    <property type="component" value="Unassembled WGS sequence"/>
</dbReference>
<name>A0A7C8MH31_9PLEO</name>
<comment type="caution">
    <text evidence="2">The sequence shown here is derived from an EMBL/GenBank/DDBJ whole genome shotgun (WGS) entry which is preliminary data.</text>
</comment>
<feature type="region of interest" description="Disordered" evidence="1">
    <location>
        <begin position="130"/>
        <end position="149"/>
    </location>
</feature>
<evidence type="ECO:0000313" key="3">
    <source>
        <dbReference type="Proteomes" id="UP000481861"/>
    </source>
</evidence>
<dbReference type="OrthoDB" id="3799995at2759"/>
<organism evidence="2 3">
    <name type="scientific">Massariosphaeria phaeospora</name>
    <dbReference type="NCBI Taxonomy" id="100035"/>
    <lineage>
        <taxon>Eukaryota</taxon>
        <taxon>Fungi</taxon>
        <taxon>Dikarya</taxon>
        <taxon>Ascomycota</taxon>
        <taxon>Pezizomycotina</taxon>
        <taxon>Dothideomycetes</taxon>
        <taxon>Pleosporomycetidae</taxon>
        <taxon>Pleosporales</taxon>
        <taxon>Pleosporales incertae sedis</taxon>
        <taxon>Massariosphaeria</taxon>
    </lineage>
</organism>
<reference evidence="2 3" key="1">
    <citation type="submission" date="2020-01" db="EMBL/GenBank/DDBJ databases">
        <authorList>
            <consortium name="DOE Joint Genome Institute"/>
            <person name="Haridas S."/>
            <person name="Albert R."/>
            <person name="Binder M."/>
            <person name="Bloem J."/>
            <person name="Labutti K."/>
            <person name="Salamov A."/>
            <person name="Andreopoulos B."/>
            <person name="Baker S.E."/>
            <person name="Barry K."/>
            <person name="Bills G."/>
            <person name="Bluhm B.H."/>
            <person name="Cannon C."/>
            <person name="Castanera R."/>
            <person name="Culley D.E."/>
            <person name="Daum C."/>
            <person name="Ezra D."/>
            <person name="Gonzalez J.B."/>
            <person name="Henrissat B."/>
            <person name="Kuo A."/>
            <person name="Liang C."/>
            <person name="Lipzen A."/>
            <person name="Lutzoni F."/>
            <person name="Magnuson J."/>
            <person name="Mondo S."/>
            <person name="Nolan M."/>
            <person name="Ohm R."/>
            <person name="Pangilinan J."/>
            <person name="Park H.-J.H."/>
            <person name="Ramirez L."/>
            <person name="Alfaro M."/>
            <person name="Sun H."/>
            <person name="Tritt A."/>
            <person name="Yoshinaga Y."/>
            <person name="Zwiers L.-H.L."/>
            <person name="Turgeon B.G."/>
            <person name="Goodwin S.B."/>
            <person name="Spatafora J.W."/>
            <person name="Crous P.W."/>
            <person name="Grigoriev I.V."/>
        </authorList>
    </citation>
    <scope>NUCLEOTIDE SEQUENCE [LARGE SCALE GENOMIC DNA]</scope>
    <source>
        <strain evidence="2 3">CBS 611.86</strain>
    </source>
</reference>
<sequence>MDTTANPDGDYGKTGSKMDGSKKKTQRNKQQTVTPKPHDNAPFSHVSDDEDVQSAARILVSLATDAGIVNGGSVLTRSKSAAQTDTPTTTTDAPSKERPFRCLFCSKTYIIEAALRRHEKKSVCARNNRELNRDNREPKQPIPRLPSPLSNAKRSWTCPRCAVPFHNKFSVERHIKEACWKICDSCAVDEYLNCDGYKREGPCSRCSREQHRCKKHTAPRPGSVPVKLAVKNSQDVPSGTHISKKRDASQSPDAAPKPLAKNPRGFLAINHIQGMSLGSITSIREYSFVGPAPAL</sequence>
<feature type="region of interest" description="Disordered" evidence="1">
    <location>
        <begin position="1"/>
        <end position="51"/>
    </location>
</feature>
<evidence type="ECO:0008006" key="4">
    <source>
        <dbReference type="Google" id="ProtNLM"/>
    </source>
</evidence>
<feature type="compositionally biased region" description="Polar residues" evidence="1">
    <location>
        <begin position="231"/>
        <end position="241"/>
    </location>
</feature>
<feature type="region of interest" description="Disordered" evidence="1">
    <location>
        <begin position="215"/>
        <end position="260"/>
    </location>
</feature>
<dbReference type="EMBL" id="JAADJZ010000005">
    <property type="protein sequence ID" value="KAF2875243.1"/>
    <property type="molecule type" value="Genomic_DNA"/>
</dbReference>
<gene>
    <name evidence="2" type="ORF">BDV95DRAFT_604003</name>
</gene>
<keyword evidence="3" id="KW-1185">Reference proteome</keyword>
<evidence type="ECO:0000313" key="2">
    <source>
        <dbReference type="EMBL" id="KAF2875243.1"/>
    </source>
</evidence>
<protein>
    <recommendedName>
        <fullName evidence="4">C2H2-type domain-containing protein</fullName>
    </recommendedName>
</protein>